<dbReference type="EMBL" id="OIVN01006137">
    <property type="protein sequence ID" value="SPD25918.1"/>
    <property type="molecule type" value="Genomic_DNA"/>
</dbReference>
<feature type="transmembrane region" description="Helical" evidence="1">
    <location>
        <begin position="602"/>
        <end position="620"/>
    </location>
</feature>
<keyword evidence="1" id="KW-0812">Transmembrane</keyword>
<reference evidence="2" key="1">
    <citation type="submission" date="2018-02" db="EMBL/GenBank/DDBJ databases">
        <authorList>
            <person name="Cohen D.B."/>
            <person name="Kent A.D."/>
        </authorList>
    </citation>
    <scope>NUCLEOTIDE SEQUENCE</scope>
</reference>
<dbReference type="Pfam" id="PF04842">
    <property type="entry name" value="DUF639"/>
    <property type="match status" value="2"/>
</dbReference>
<keyword evidence="1" id="KW-1133">Transmembrane helix</keyword>
<organism evidence="2">
    <name type="scientific">Fagus sylvatica</name>
    <name type="common">Beechnut</name>
    <dbReference type="NCBI Taxonomy" id="28930"/>
    <lineage>
        <taxon>Eukaryota</taxon>
        <taxon>Viridiplantae</taxon>
        <taxon>Streptophyta</taxon>
        <taxon>Embryophyta</taxon>
        <taxon>Tracheophyta</taxon>
        <taxon>Spermatophyta</taxon>
        <taxon>Magnoliopsida</taxon>
        <taxon>eudicotyledons</taxon>
        <taxon>Gunneridae</taxon>
        <taxon>Pentapetalae</taxon>
        <taxon>rosids</taxon>
        <taxon>fabids</taxon>
        <taxon>Fagales</taxon>
        <taxon>Fagaceae</taxon>
        <taxon>Fagus</taxon>
    </lineage>
</organism>
<gene>
    <name evidence="2" type="ORF">FSB_LOCUS53800</name>
</gene>
<evidence type="ECO:0000313" key="2">
    <source>
        <dbReference type="EMBL" id="SPD25918.1"/>
    </source>
</evidence>
<accession>A0A2N9IN59</accession>
<feature type="transmembrane region" description="Helical" evidence="1">
    <location>
        <begin position="688"/>
        <end position="711"/>
    </location>
</feature>
<dbReference type="PANTHER" id="PTHR31860">
    <property type="entry name" value="HEAT-INDUCIBLE TRANSCRIPTION REPRESSOR (DUF639)-RELATED"/>
    <property type="match status" value="1"/>
</dbReference>
<name>A0A2N9IN59_FAGSY</name>
<sequence>MAVASKTRNMLEGLVREGSFKWLLGKRTSFDEEFEEMGRSPSAQRNWIPELSPVANIVIRRCSKILGIPSSELQESFNAEAAESIKHLSRYARNFLEYCCFRTLALSIQVTGHLADKKFRRLTYDMMLAWEAPAAASKPVLNVDEDISVGVDEDISVGVEGFSRIASAVPIIANVIISENLFEVLTKSTGGRLQFYVYDKYLSGLDRAIRKMKTQSESSLLSAVRSSRGEKILEIDGTVTTQPVLEHVGISTWPGRLILTDHALHFEALRVVSYDKAKRYDLVGDLNQVVKPEMTGPWGTRLFDKAVSYKSISLSEPVVIEFPELKGHSRRDYWLAIIREILYVHRFINKYQIKGVERDEALSKAVLGILRVQAIQDVCSSIPLQCESLLMFNLCDQLPGGDLILETLANMSTFRELDRTNNSKAGGGMYSISALDMVSNLGFVFGTSSNNNKAGLVVGEISVGEMTSLERSVKESKNNYEKVVVAQATVDGVKVDGVDTNLAVMKELLFPIRELGNCLLSLAYWDDPVKLVRMTITGQQKINLFDWCDIKPHGCDHAITDDDSRGMVMNYGYFDLKNSVPGTHHTGGYLFLTNYGMHFRGWLGYTFALMLIFIAVFMVLTRFCGQGNPVDNVKVIAPPTLNTMEQLLAVQNAISQSEGYIQDANIVLLKIRALLLCIFPQASDKFAVALLVTASILAFLPTKFILLLIFLDTFTRYSPPRKASTERWMRRLREWWFSIPAAPVTLEREKEEKKKKWL</sequence>
<keyword evidence="1" id="KW-0472">Membrane</keyword>
<dbReference type="PANTHER" id="PTHR31860:SF6">
    <property type="entry name" value="HEAT-INDUCIBLE TRANSCRIPTION REPRESSOR (DUF639)"/>
    <property type="match status" value="1"/>
</dbReference>
<evidence type="ECO:0000256" key="1">
    <source>
        <dbReference type="SAM" id="Phobius"/>
    </source>
</evidence>
<dbReference type="AlphaFoldDB" id="A0A2N9IN59"/>
<dbReference type="InterPro" id="IPR006927">
    <property type="entry name" value="DUF639"/>
</dbReference>
<protein>
    <submittedName>
        <fullName evidence="2">Uncharacterized protein</fullName>
    </submittedName>
</protein>
<proteinExistence type="predicted"/>